<keyword evidence="10" id="KW-1185">Reference proteome</keyword>
<evidence type="ECO:0000256" key="7">
    <source>
        <dbReference type="ARBA" id="ARBA00023136"/>
    </source>
</evidence>
<comment type="caution">
    <text evidence="9">The sequence shown here is derived from an EMBL/GenBank/DDBJ whole genome shotgun (WGS) entry which is preliminary data.</text>
</comment>
<keyword evidence="6 8" id="KW-1133">Transmembrane helix</keyword>
<evidence type="ECO:0000256" key="1">
    <source>
        <dbReference type="ARBA" id="ARBA00004141"/>
    </source>
</evidence>
<dbReference type="GO" id="GO:0005637">
    <property type="term" value="C:nuclear inner membrane"/>
    <property type="evidence" value="ECO:0007669"/>
    <property type="project" value="TreeGrafter"/>
</dbReference>
<comment type="similarity">
    <text evidence="2">Belongs to the dpy-19 family.</text>
</comment>
<name>A0A016WA78_9BILA</name>
<dbReference type="GO" id="GO:0000030">
    <property type="term" value="F:mannosyltransferase activity"/>
    <property type="evidence" value="ECO:0007669"/>
    <property type="project" value="TreeGrafter"/>
</dbReference>
<keyword evidence="3" id="KW-0328">Glycosyltransferase</keyword>
<dbReference type="AlphaFoldDB" id="A0A016WA78"/>
<accession>A0A016WA78</accession>
<feature type="transmembrane region" description="Helical" evidence="8">
    <location>
        <begin position="63"/>
        <end position="80"/>
    </location>
</feature>
<keyword evidence="5 8" id="KW-0812">Transmembrane</keyword>
<reference evidence="10" key="1">
    <citation type="journal article" date="2015" name="Nat. Genet.">
        <title>The genome and transcriptome of the zoonotic hookworm Ancylostoma ceylanicum identify infection-specific gene families.</title>
        <authorList>
            <person name="Schwarz E.M."/>
            <person name="Hu Y."/>
            <person name="Antoshechkin I."/>
            <person name="Miller M.M."/>
            <person name="Sternberg P.W."/>
            <person name="Aroian R.V."/>
        </authorList>
    </citation>
    <scope>NUCLEOTIDE SEQUENCE</scope>
    <source>
        <strain evidence="10">HY135</strain>
    </source>
</reference>
<gene>
    <name evidence="9" type="primary">Acey_s0957.g3211</name>
    <name evidence="9" type="ORF">Y032_0957g3211</name>
</gene>
<dbReference type="Proteomes" id="UP000024635">
    <property type="component" value="Unassembled WGS sequence"/>
</dbReference>
<dbReference type="OrthoDB" id="6019623at2759"/>
<keyword evidence="7 8" id="KW-0472">Membrane</keyword>
<evidence type="ECO:0000256" key="5">
    <source>
        <dbReference type="ARBA" id="ARBA00022692"/>
    </source>
</evidence>
<dbReference type="EMBL" id="JARK01000557">
    <property type="protein sequence ID" value="EYC35923.1"/>
    <property type="molecule type" value="Genomic_DNA"/>
</dbReference>
<evidence type="ECO:0000256" key="4">
    <source>
        <dbReference type="ARBA" id="ARBA00022679"/>
    </source>
</evidence>
<proteinExistence type="inferred from homology"/>
<dbReference type="InterPro" id="IPR018732">
    <property type="entry name" value="Dpy-19/Dpy-19-like"/>
</dbReference>
<evidence type="ECO:0000256" key="3">
    <source>
        <dbReference type="ARBA" id="ARBA00022676"/>
    </source>
</evidence>
<keyword evidence="4" id="KW-0808">Transferase</keyword>
<evidence type="ECO:0000256" key="6">
    <source>
        <dbReference type="ARBA" id="ARBA00022989"/>
    </source>
</evidence>
<dbReference type="PANTHER" id="PTHR31488">
    <property type="entry name" value="DPY-19-LIKE 1, LIKE (H. SAPIENS)"/>
    <property type="match status" value="1"/>
</dbReference>
<organism evidence="9 10">
    <name type="scientific">Ancylostoma ceylanicum</name>
    <dbReference type="NCBI Taxonomy" id="53326"/>
    <lineage>
        <taxon>Eukaryota</taxon>
        <taxon>Metazoa</taxon>
        <taxon>Ecdysozoa</taxon>
        <taxon>Nematoda</taxon>
        <taxon>Chromadorea</taxon>
        <taxon>Rhabditida</taxon>
        <taxon>Rhabditina</taxon>
        <taxon>Rhabditomorpha</taxon>
        <taxon>Strongyloidea</taxon>
        <taxon>Ancylostomatidae</taxon>
        <taxon>Ancylostomatinae</taxon>
        <taxon>Ancylostoma</taxon>
    </lineage>
</organism>
<protein>
    <submittedName>
        <fullName evidence="9">Uncharacterized protein</fullName>
    </submittedName>
</protein>
<comment type="subcellular location">
    <subcellularLocation>
        <location evidence="1">Membrane</location>
        <topology evidence="1">Multi-pass membrane protein</topology>
    </subcellularLocation>
</comment>
<dbReference type="Pfam" id="PF10034">
    <property type="entry name" value="Dpy19"/>
    <property type="match status" value="1"/>
</dbReference>
<evidence type="ECO:0000256" key="8">
    <source>
        <dbReference type="SAM" id="Phobius"/>
    </source>
</evidence>
<feature type="transmembrane region" description="Helical" evidence="8">
    <location>
        <begin position="21"/>
        <end position="43"/>
    </location>
</feature>
<sequence>MREGDQGKYVCRPENSSSPSTMLRIVGIVVIGVAFSVLDAVYLSTVFDRATNFSNMIDFDREMYYVTELGFYFSYYKIIVNAPSFS</sequence>
<evidence type="ECO:0000313" key="10">
    <source>
        <dbReference type="Proteomes" id="UP000024635"/>
    </source>
</evidence>
<evidence type="ECO:0000256" key="2">
    <source>
        <dbReference type="ARBA" id="ARBA00008744"/>
    </source>
</evidence>
<dbReference type="PANTHER" id="PTHR31488:SF1">
    <property type="entry name" value="C-MANNOSYLTRANSFERASE DPY19L1"/>
    <property type="match status" value="1"/>
</dbReference>
<evidence type="ECO:0000313" key="9">
    <source>
        <dbReference type="EMBL" id="EYC35923.1"/>
    </source>
</evidence>